<protein>
    <submittedName>
        <fullName evidence="1">Uncharacterized protein</fullName>
    </submittedName>
</protein>
<sequence length="94" mass="10734">MSYVIVDVATRCRVMYRATRTDSWATERAAKAALTRMVKTTGYLRSELAVMESSAYYAQVPMVERVNLMTGKTYMERADTPYYCSPSSESYWSA</sequence>
<proteinExistence type="predicted"/>
<organism evidence="1">
    <name type="scientific">uncultured Caudovirales phage</name>
    <dbReference type="NCBI Taxonomy" id="2100421"/>
    <lineage>
        <taxon>Viruses</taxon>
        <taxon>Duplodnaviria</taxon>
        <taxon>Heunggongvirae</taxon>
        <taxon>Uroviricota</taxon>
        <taxon>Caudoviricetes</taxon>
        <taxon>Peduoviridae</taxon>
        <taxon>Maltschvirus</taxon>
        <taxon>Maltschvirus maltsch</taxon>
    </lineage>
</organism>
<reference evidence="1" key="1">
    <citation type="submission" date="2020-04" db="EMBL/GenBank/DDBJ databases">
        <authorList>
            <person name="Chiriac C."/>
            <person name="Salcher M."/>
            <person name="Ghai R."/>
            <person name="Kavagutti S V."/>
        </authorList>
    </citation>
    <scope>NUCLEOTIDE SEQUENCE</scope>
</reference>
<gene>
    <name evidence="1" type="ORF">UFOVP29_289</name>
</gene>
<evidence type="ECO:0000313" key="1">
    <source>
        <dbReference type="EMBL" id="CAB4123130.1"/>
    </source>
</evidence>
<accession>A0A6J5KSX3</accession>
<name>A0A6J5KSX3_9CAUD</name>
<dbReference type="EMBL" id="LR796167">
    <property type="protein sequence ID" value="CAB4123130.1"/>
    <property type="molecule type" value="Genomic_DNA"/>
</dbReference>